<accession>A0A8H4AFB4</accession>
<dbReference type="AlphaFoldDB" id="A0A8H4AFB4"/>
<feature type="compositionally biased region" description="Basic and acidic residues" evidence="1">
    <location>
        <begin position="16"/>
        <end position="26"/>
    </location>
</feature>
<organism evidence="2 3">
    <name type="scientific">Gigaspora margarita</name>
    <dbReference type="NCBI Taxonomy" id="4874"/>
    <lineage>
        <taxon>Eukaryota</taxon>
        <taxon>Fungi</taxon>
        <taxon>Fungi incertae sedis</taxon>
        <taxon>Mucoromycota</taxon>
        <taxon>Glomeromycotina</taxon>
        <taxon>Glomeromycetes</taxon>
        <taxon>Diversisporales</taxon>
        <taxon>Gigasporaceae</taxon>
        <taxon>Gigaspora</taxon>
    </lineage>
</organism>
<reference evidence="2 3" key="1">
    <citation type="journal article" date="2019" name="Environ. Microbiol.">
        <title>At the nexus of three kingdoms: the genome of the mycorrhizal fungus Gigaspora margarita provides insights into plant, endobacterial and fungal interactions.</title>
        <authorList>
            <person name="Venice F."/>
            <person name="Ghignone S."/>
            <person name="Salvioli di Fossalunga A."/>
            <person name="Amselem J."/>
            <person name="Novero M."/>
            <person name="Xianan X."/>
            <person name="Sedzielewska Toro K."/>
            <person name="Morin E."/>
            <person name="Lipzen A."/>
            <person name="Grigoriev I.V."/>
            <person name="Henrissat B."/>
            <person name="Martin F.M."/>
            <person name="Bonfante P."/>
        </authorList>
    </citation>
    <scope>NUCLEOTIDE SEQUENCE [LARGE SCALE GENOMIC DNA]</scope>
    <source>
        <strain evidence="2 3">BEG34</strain>
    </source>
</reference>
<dbReference type="EMBL" id="WTPW01000685">
    <property type="protein sequence ID" value="KAF0488403.1"/>
    <property type="molecule type" value="Genomic_DNA"/>
</dbReference>
<feature type="region of interest" description="Disordered" evidence="1">
    <location>
        <begin position="16"/>
        <end position="43"/>
    </location>
</feature>
<dbReference type="Proteomes" id="UP000439903">
    <property type="component" value="Unassembled WGS sequence"/>
</dbReference>
<evidence type="ECO:0000256" key="1">
    <source>
        <dbReference type="SAM" id="MobiDB-lite"/>
    </source>
</evidence>
<protein>
    <submittedName>
        <fullName evidence="2">Uncharacterized protein</fullName>
    </submittedName>
</protein>
<keyword evidence="3" id="KW-1185">Reference proteome</keyword>
<name>A0A8H4AFB4_GIGMA</name>
<proteinExistence type="predicted"/>
<evidence type="ECO:0000313" key="2">
    <source>
        <dbReference type="EMBL" id="KAF0488403.1"/>
    </source>
</evidence>
<gene>
    <name evidence="2" type="ORF">F8M41_022284</name>
</gene>
<evidence type="ECO:0000313" key="3">
    <source>
        <dbReference type="Proteomes" id="UP000439903"/>
    </source>
</evidence>
<sequence length="248" mass="28229">MKVLNNFTPELWKGPKAEVGNKEHKPSIYYQKPASPNQHKTLPLDQLPESEFDVLVLDLIDDYLVEEPMAKEEKETVQEPSKVSGIVKDEDMTFMYCQKFAEIETANKPSPIVPYPRKASEVKKIKNKRIDVRPEDHQASDCIQNFVNTRNGAGCHQETLIAIVQNNYYELGVEDDCQEQVEAIKNKSKSFEVKLEDRVKVKNDVAESANVGDINRTSIKSQALPYDQRSIETVEAGHMSSMIEPNFK</sequence>
<comment type="caution">
    <text evidence="2">The sequence shown here is derived from an EMBL/GenBank/DDBJ whole genome shotgun (WGS) entry which is preliminary data.</text>
</comment>